<dbReference type="AlphaFoldDB" id="A0A1G9HCX3"/>
<name>A0A1G9HCX3_9FIRM</name>
<dbReference type="SUPFAM" id="SSF48452">
    <property type="entry name" value="TPR-like"/>
    <property type="match status" value="2"/>
</dbReference>
<dbReference type="InterPro" id="IPR041664">
    <property type="entry name" value="AAA_16"/>
</dbReference>
<dbReference type="STRING" id="393762.SAMN05660472_02631"/>
<dbReference type="OrthoDB" id="190810at2"/>
<feature type="repeat" description="TPR" evidence="3">
    <location>
        <begin position="877"/>
        <end position="910"/>
    </location>
</feature>
<dbReference type="InterPro" id="IPR027417">
    <property type="entry name" value="P-loop_NTPase"/>
</dbReference>
<evidence type="ECO:0000259" key="4">
    <source>
        <dbReference type="SMART" id="SM01043"/>
    </source>
</evidence>
<feature type="domain" description="Bacterial transcriptional activator" evidence="4">
    <location>
        <begin position="97"/>
        <end position="230"/>
    </location>
</feature>
<keyword evidence="3" id="KW-0802">TPR repeat</keyword>
<protein>
    <submittedName>
        <fullName evidence="5">Predicted ATPase</fullName>
    </submittedName>
</protein>
<gene>
    <name evidence="5" type="ORF">SAMN05660472_02631</name>
</gene>
<dbReference type="Proteomes" id="UP000198718">
    <property type="component" value="Unassembled WGS sequence"/>
</dbReference>
<proteinExistence type="predicted"/>
<dbReference type="PANTHER" id="PTHR16305:SF28">
    <property type="entry name" value="GUANYLATE CYCLASE DOMAIN-CONTAINING PROTEIN"/>
    <property type="match status" value="1"/>
</dbReference>
<dbReference type="Gene3D" id="1.25.40.10">
    <property type="entry name" value="Tetratricopeptide repeat domain"/>
    <property type="match status" value="3"/>
</dbReference>
<keyword evidence="1" id="KW-0547">Nucleotide-binding</keyword>
<dbReference type="EMBL" id="FNFP01000008">
    <property type="protein sequence ID" value="SDL10898.1"/>
    <property type="molecule type" value="Genomic_DNA"/>
</dbReference>
<dbReference type="Pfam" id="PF13424">
    <property type="entry name" value="TPR_12"/>
    <property type="match status" value="1"/>
</dbReference>
<feature type="repeat" description="TPR" evidence="3">
    <location>
        <begin position="837"/>
        <end position="870"/>
    </location>
</feature>
<dbReference type="InterPro" id="IPR019734">
    <property type="entry name" value="TPR_rpt"/>
</dbReference>
<dbReference type="PROSITE" id="PS50005">
    <property type="entry name" value="TPR"/>
    <property type="match status" value="2"/>
</dbReference>
<evidence type="ECO:0000313" key="6">
    <source>
        <dbReference type="Proteomes" id="UP000198718"/>
    </source>
</evidence>
<dbReference type="Pfam" id="PF03704">
    <property type="entry name" value="BTAD"/>
    <property type="match status" value="1"/>
</dbReference>
<dbReference type="GO" id="GO:0005737">
    <property type="term" value="C:cytoplasm"/>
    <property type="evidence" value="ECO:0007669"/>
    <property type="project" value="TreeGrafter"/>
</dbReference>
<dbReference type="InterPro" id="IPR005158">
    <property type="entry name" value="BTAD"/>
</dbReference>
<dbReference type="RefSeq" id="WP_090554365.1">
    <property type="nucleotide sequence ID" value="NZ_FNFP01000008.1"/>
</dbReference>
<dbReference type="PANTHER" id="PTHR16305">
    <property type="entry name" value="TESTICULAR SOLUBLE ADENYLYL CYCLASE"/>
    <property type="match status" value="1"/>
</dbReference>
<dbReference type="GO" id="GO:0004016">
    <property type="term" value="F:adenylate cyclase activity"/>
    <property type="evidence" value="ECO:0007669"/>
    <property type="project" value="TreeGrafter"/>
</dbReference>
<reference evidence="5 6" key="1">
    <citation type="submission" date="2016-10" db="EMBL/GenBank/DDBJ databases">
        <authorList>
            <person name="de Groot N.N."/>
        </authorList>
    </citation>
    <scope>NUCLEOTIDE SEQUENCE [LARGE SCALE GENOMIC DNA]</scope>
    <source>
        <strain evidence="5 6">DSM 18346</strain>
    </source>
</reference>
<keyword evidence="2" id="KW-0067">ATP-binding</keyword>
<evidence type="ECO:0000256" key="2">
    <source>
        <dbReference type="ARBA" id="ARBA00022840"/>
    </source>
</evidence>
<dbReference type="InterPro" id="IPR011990">
    <property type="entry name" value="TPR-like_helical_dom_sf"/>
</dbReference>
<evidence type="ECO:0000313" key="5">
    <source>
        <dbReference type="EMBL" id="SDL10898.1"/>
    </source>
</evidence>
<evidence type="ECO:0000256" key="1">
    <source>
        <dbReference type="ARBA" id="ARBA00022741"/>
    </source>
</evidence>
<dbReference type="SMART" id="SM01043">
    <property type="entry name" value="BTAD"/>
    <property type="match status" value="1"/>
</dbReference>
<dbReference type="Gene3D" id="1.10.10.10">
    <property type="entry name" value="Winged helix-like DNA-binding domain superfamily/Winged helix DNA-binding domain"/>
    <property type="match status" value="1"/>
</dbReference>
<evidence type="ECO:0000256" key="3">
    <source>
        <dbReference type="PROSITE-ProRule" id="PRU00339"/>
    </source>
</evidence>
<accession>A0A1G9HCX3</accession>
<organism evidence="5 6">
    <name type="scientific">Natronincola ferrireducens</name>
    <dbReference type="NCBI Taxonomy" id="393762"/>
    <lineage>
        <taxon>Bacteria</taxon>
        <taxon>Bacillati</taxon>
        <taxon>Bacillota</taxon>
        <taxon>Clostridia</taxon>
        <taxon>Peptostreptococcales</taxon>
        <taxon>Natronincolaceae</taxon>
        <taxon>Natronincola</taxon>
    </lineage>
</organism>
<dbReference type="GO" id="GO:0005524">
    <property type="term" value="F:ATP binding"/>
    <property type="evidence" value="ECO:0007669"/>
    <property type="project" value="UniProtKB-KW"/>
</dbReference>
<dbReference type="InterPro" id="IPR036388">
    <property type="entry name" value="WH-like_DNA-bd_sf"/>
</dbReference>
<sequence>MTTITGKLLGNPIIYKDNQQIIFPYKKAEALFYYLLIEKRASREILVNLFWGTAPEDMAKKNLRNAVYMIKKAFNEEVLVSPQRSIITLSPHIHYEIDIEDMVKDRKILSLEEYNGEFLEGFFVRDATDFEDWMFDHRNKYRDSYIHKLYQGAKDSYGNNQFKNAEKYCKILIQRDEFDERAYRILMMVYKSQRKYNQAIEVYHELAHILNEELSIAPDTQTTKLLEEIIKEKSIRDALDKKQHKEFFYGREKELQIFKKIYGEFVKKPNSRSIIITGEAGIGKSKLLDYFIKSSVCEEETVLFTHCYQAEENYSLKPWNRIFSKVSNIIDESKLDLPILLRNIVGYVFPSFSTSLEVTAINPVENLDSLKYPIIENAIIDILERVAKYKKIILVFEDLQWADAMTMDLIKSVILKNRSSSIMVITTCRNEYKVKIDRFITELSSCQLIEKIDLSRFNKQETINFAKQLLPKYSFHPQLKDLIYKETEGNAFFLTEFLNNIQENRQGIEITGKMEDIIKSRFLNISEEGKKILNILSVFFDAVSLDYLEGLSGKTQIELMEIIEELQDKNILMEEEGNQGIELVFTHQKLREYLYKNLSLSRKKLLHHKVGCFIEGQLTRNKKDILLYSKLIYHFTHSSNWMAVLKYNIKNLETYLDFNHEIFPIVDTKDHDTEAYYYLKQKEAKTKLEGIKSLLEKIKTEKSGDKELKKLEIDYLYMMGRLSIKNGNYDKGLQTIREVIVKALEEEEIPLALKSYRQMIYYCVNTQNLTLMEGLIEKALQTAGEHHIHEEIAILYRLKGLLKIMEGFYEEGEELLKEAIIIFNSLSDSYKYLLNIAAAYNFIGESKRHSQRFEEAVEYYKKAIAICQEKKIVRGLAIFQINAGLAYLAMEENQKAKEYFNKALKIYKKLDFLWGRSIAYGHLALLLIKEKQYEEALQYLLKAEINAEKLKSPYEIALVLRVKAEISREMSVNKEVKRVFDAYIDEDTIAYCNEGINIMKDIKGYYERSVFEELKKNCEGF</sequence>
<keyword evidence="6" id="KW-1185">Reference proteome</keyword>
<dbReference type="Pfam" id="PF13191">
    <property type="entry name" value="AAA_16"/>
    <property type="match status" value="1"/>
</dbReference>
<dbReference type="Pfam" id="PF13181">
    <property type="entry name" value="TPR_8"/>
    <property type="match status" value="1"/>
</dbReference>
<dbReference type="SMART" id="SM00028">
    <property type="entry name" value="TPR"/>
    <property type="match status" value="6"/>
</dbReference>
<dbReference type="Gene3D" id="3.40.50.300">
    <property type="entry name" value="P-loop containing nucleotide triphosphate hydrolases"/>
    <property type="match status" value="1"/>
</dbReference>
<dbReference type="SUPFAM" id="SSF52540">
    <property type="entry name" value="P-loop containing nucleoside triphosphate hydrolases"/>
    <property type="match status" value="1"/>
</dbReference>